<sequence length="179" mass="20412">MRGMYPVFRLAGQALKFRKSEPLDLFDTHVSHHVCWPHDLDVWVELNNGRTLTLYDLGRLVLFQRIGMVKLMRDNGWAGTVAGASIRYRRRVRAFHKIEMRSRVIGWDDKFFYLAQSMWRNGDCTSQVLLRTAVTSKAGIVSPAEVTRAAGMSPDSPDLPGWVQAWIAAEAERPWPPEG</sequence>
<dbReference type="Pfam" id="PF13279">
    <property type="entry name" value="4HBT_2"/>
    <property type="match status" value="1"/>
</dbReference>
<proteinExistence type="predicted"/>
<keyword evidence="2" id="KW-1185">Reference proteome</keyword>
<dbReference type="Proteomes" id="UP000199356">
    <property type="component" value="Unassembled WGS sequence"/>
</dbReference>
<dbReference type="CDD" id="cd00586">
    <property type="entry name" value="4HBT"/>
    <property type="match status" value="1"/>
</dbReference>
<evidence type="ECO:0000313" key="2">
    <source>
        <dbReference type="Proteomes" id="UP000199356"/>
    </source>
</evidence>
<reference evidence="1 2" key="1">
    <citation type="submission" date="2016-10" db="EMBL/GenBank/DDBJ databases">
        <authorList>
            <person name="de Groot N.N."/>
        </authorList>
    </citation>
    <scope>NUCLEOTIDE SEQUENCE [LARGE SCALE GENOMIC DNA]</scope>
    <source>
        <strain evidence="1 2">DSM 19547</strain>
    </source>
</reference>
<organism evidence="1 2">
    <name type="scientific">Tranquillimonas alkanivorans</name>
    <dbReference type="NCBI Taxonomy" id="441119"/>
    <lineage>
        <taxon>Bacteria</taxon>
        <taxon>Pseudomonadati</taxon>
        <taxon>Pseudomonadota</taxon>
        <taxon>Alphaproteobacteria</taxon>
        <taxon>Rhodobacterales</taxon>
        <taxon>Roseobacteraceae</taxon>
        <taxon>Tranquillimonas</taxon>
    </lineage>
</organism>
<dbReference type="Gene3D" id="3.10.129.10">
    <property type="entry name" value="Hotdog Thioesterase"/>
    <property type="match status" value="1"/>
</dbReference>
<dbReference type="AlphaFoldDB" id="A0A1I5L5R1"/>
<dbReference type="InterPro" id="IPR029069">
    <property type="entry name" value="HotDog_dom_sf"/>
</dbReference>
<dbReference type="PANTHER" id="PTHR12475">
    <property type="match status" value="1"/>
</dbReference>
<evidence type="ECO:0000313" key="1">
    <source>
        <dbReference type="EMBL" id="SFO92644.1"/>
    </source>
</evidence>
<dbReference type="PANTHER" id="PTHR12475:SF4">
    <property type="entry name" value="PROTEIN THEM6"/>
    <property type="match status" value="1"/>
</dbReference>
<dbReference type="SUPFAM" id="SSF54637">
    <property type="entry name" value="Thioesterase/thiol ester dehydrase-isomerase"/>
    <property type="match status" value="1"/>
</dbReference>
<dbReference type="InterPro" id="IPR051490">
    <property type="entry name" value="THEM6_lcsJ_thioesterase"/>
</dbReference>
<gene>
    <name evidence="1" type="ORF">SAMN04488047_101481</name>
</gene>
<protein>
    <submittedName>
        <fullName evidence="1">Acyl-CoA thioesterase FadM</fullName>
    </submittedName>
</protein>
<dbReference type="EMBL" id="FOXA01000001">
    <property type="protein sequence ID" value="SFO92644.1"/>
    <property type="molecule type" value="Genomic_DNA"/>
</dbReference>
<name>A0A1I5L5R1_9RHOB</name>
<dbReference type="STRING" id="441119.SAMN04488047_101481"/>
<accession>A0A1I5L5R1</accession>